<evidence type="ECO:0000256" key="6">
    <source>
        <dbReference type="ARBA" id="ARBA00023004"/>
    </source>
</evidence>
<reference evidence="10 11" key="1">
    <citation type="submission" date="2016-06" db="EMBL/GenBank/DDBJ databases">
        <authorList>
            <person name="Kjaerup R.B."/>
            <person name="Dalgaard T.S."/>
            <person name="Juul-Madsen H.R."/>
        </authorList>
    </citation>
    <scope>NUCLEOTIDE SEQUENCE [LARGE SCALE GENOMIC DNA]</scope>
    <source>
        <strain evidence="10 11">GCSL-Mp3</strain>
    </source>
</reference>
<dbReference type="SFLD" id="SFLDG01082">
    <property type="entry name" value="B12-binding_domain_containing"/>
    <property type="match status" value="1"/>
</dbReference>
<organism evidence="10 11">
    <name type="scientific">Morganella psychrotolerans</name>
    <dbReference type="NCBI Taxonomy" id="368603"/>
    <lineage>
        <taxon>Bacteria</taxon>
        <taxon>Pseudomonadati</taxon>
        <taxon>Pseudomonadota</taxon>
        <taxon>Gammaproteobacteria</taxon>
        <taxon>Enterobacterales</taxon>
        <taxon>Morganellaceae</taxon>
        <taxon>Morganella</taxon>
    </lineage>
</organism>
<keyword evidence="6" id="KW-0408">Iron</keyword>
<evidence type="ECO:0000259" key="9">
    <source>
        <dbReference type="PROSITE" id="PS51918"/>
    </source>
</evidence>
<dbReference type="InterPro" id="IPR007197">
    <property type="entry name" value="rSAM"/>
</dbReference>
<dbReference type="SMART" id="SM00729">
    <property type="entry name" value="Elp3"/>
    <property type="match status" value="1"/>
</dbReference>
<evidence type="ECO:0000313" key="10">
    <source>
        <dbReference type="EMBL" id="OBU02424.1"/>
    </source>
</evidence>
<dbReference type="SFLD" id="SFLDG01123">
    <property type="entry name" value="methyltransferase_(Class_B)"/>
    <property type="match status" value="1"/>
</dbReference>
<dbReference type="GO" id="GO:0046872">
    <property type="term" value="F:metal ion binding"/>
    <property type="evidence" value="ECO:0007669"/>
    <property type="project" value="UniProtKB-KW"/>
</dbReference>
<dbReference type="Gene3D" id="3.40.50.280">
    <property type="entry name" value="Cobalamin-binding domain"/>
    <property type="match status" value="1"/>
</dbReference>
<dbReference type="SFLD" id="SFLDS00029">
    <property type="entry name" value="Radical_SAM"/>
    <property type="match status" value="1"/>
</dbReference>
<dbReference type="PROSITE" id="PS51332">
    <property type="entry name" value="B12_BINDING"/>
    <property type="match status" value="1"/>
</dbReference>
<dbReference type="GO" id="GO:0051539">
    <property type="term" value="F:4 iron, 4 sulfur cluster binding"/>
    <property type="evidence" value="ECO:0007669"/>
    <property type="project" value="UniProtKB-KW"/>
</dbReference>
<dbReference type="PANTHER" id="PTHR43409">
    <property type="entry name" value="ANAEROBIC MAGNESIUM-PROTOPORPHYRIN IX MONOMETHYL ESTER CYCLASE-RELATED"/>
    <property type="match status" value="1"/>
</dbReference>
<feature type="domain" description="Radical SAM core" evidence="9">
    <location>
        <begin position="153"/>
        <end position="380"/>
    </location>
</feature>
<evidence type="ECO:0000256" key="7">
    <source>
        <dbReference type="ARBA" id="ARBA00023014"/>
    </source>
</evidence>
<keyword evidence="5" id="KW-0479">Metal-binding</keyword>
<protein>
    <submittedName>
        <fullName evidence="10">B12-binding domain-containing radical SAM protein</fullName>
    </submittedName>
</protein>
<dbReference type="InterPro" id="IPR023404">
    <property type="entry name" value="rSAM_horseshoe"/>
</dbReference>
<dbReference type="SUPFAM" id="SSF102114">
    <property type="entry name" value="Radical SAM enzymes"/>
    <property type="match status" value="1"/>
</dbReference>
<keyword evidence="2" id="KW-0489">Methyltransferase</keyword>
<feature type="domain" description="B12-binding" evidence="8">
    <location>
        <begin position="1"/>
        <end position="131"/>
    </location>
</feature>
<evidence type="ECO:0000259" key="8">
    <source>
        <dbReference type="PROSITE" id="PS51332"/>
    </source>
</evidence>
<comment type="caution">
    <text evidence="10">The sequence shown here is derived from an EMBL/GenBank/DDBJ whole genome shotgun (WGS) entry which is preliminary data.</text>
</comment>
<keyword evidence="3" id="KW-0808">Transferase</keyword>
<evidence type="ECO:0000256" key="5">
    <source>
        <dbReference type="ARBA" id="ARBA00022723"/>
    </source>
</evidence>
<dbReference type="InterPro" id="IPR006158">
    <property type="entry name" value="Cobalamin-bd"/>
</dbReference>
<name>A0A1B8H030_9GAMM</name>
<dbReference type="InterPro" id="IPR051198">
    <property type="entry name" value="BchE-like"/>
</dbReference>
<dbReference type="RefSeq" id="WP_067426386.1">
    <property type="nucleotide sequence ID" value="NZ_LZEX01000045.1"/>
</dbReference>
<proteinExistence type="predicted"/>
<evidence type="ECO:0000256" key="2">
    <source>
        <dbReference type="ARBA" id="ARBA00022603"/>
    </source>
</evidence>
<dbReference type="GO" id="GO:0003824">
    <property type="term" value="F:catalytic activity"/>
    <property type="evidence" value="ECO:0007669"/>
    <property type="project" value="InterPro"/>
</dbReference>
<keyword evidence="7" id="KW-0411">Iron-sulfur</keyword>
<dbReference type="AlphaFoldDB" id="A0A1B8H030"/>
<dbReference type="Pfam" id="PF04055">
    <property type="entry name" value="Radical_SAM"/>
    <property type="match status" value="1"/>
</dbReference>
<accession>A0A1B8H030</accession>
<dbReference type="InterPro" id="IPR006638">
    <property type="entry name" value="Elp3/MiaA/NifB-like_rSAM"/>
</dbReference>
<evidence type="ECO:0000256" key="1">
    <source>
        <dbReference type="ARBA" id="ARBA00001966"/>
    </source>
</evidence>
<evidence type="ECO:0000256" key="4">
    <source>
        <dbReference type="ARBA" id="ARBA00022691"/>
    </source>
</evidence>
<dbReference type="PANTHER" id="PTHR43409:SF7">
    <property type="entry name" value="BLL1977 PROTEIN"/>
    <property type="match status" value="1"/>
</dbReference>
<dbReference type="InterPro" id="IPR034466">
    <property type="entry name" value="Methyltransferase_Class_B"/>
</dbReference>
<dbReference type="Proteomes" id="UP000092247">
    <property type="component" value="Unassembled WGS sequence"/>
</dbReference>
<dbReference type="CDD" id="cd01335">
    <property type="entry name" value="Radical_SAM"/>
    <property type="match status" value="1"/>
</dbReference>
<keyword evidence="4" id="KW-0949">S-adenosyl-L-methionine</keyword>
<gene>
    <name evidence="10" type="ORF">AYY17_12260</name>
</gene>
<dbReference type="STRING" id="368603.AYY16_01190"/>
<dbReference type="EMBL" id="LZEX01000045">
    <property type="protein sequence ID" value="OBU02424.1"/>
    <property type="molecule type" value="Genomic_DNA"/>
</dbReference>
<dbReference type="CDD" id="cd02068">
    <property type="entry name" value="radical_SAM_B12_BD"/>
    <property type="match status" value="1"/>
</dbReference>
<evidence type="ECO:0000313" key="11">
    <source>
        <dbReference type="Proteomes" id="UP000092247"/>
    </source>
</evidence>
<dbReference type="PROSITE" id="PS51918">
    <property type="entry name" value="RADICAL_SAM"/>
    <property type="match status" value="1"/>
</dbReference>
<evidence type="ECO:0000256" key="3">
    <source>
        <dbReference type="ARBA" id="ARBA00022679"/>
    </source>
</evidence>
<dbReference type="Gene3D" id="3.80.30.20">
    <property type="entry name" value="tm_1862 like domain"/>
    <property type="match status" value="1"/>
</dbReference>
<dbReference type="GO" id="GO:0031419">
    <property type="term" value="F:cobalamin binding"/>
    <property type="evidence" value="ECO:0007669"/>
    <property type="project" value="InterPro"/>
</dbReference>
<sequence length="448" mass="51961">MRLTFIHPAIGHRRGEAYLRSWQMEPLPVATLKGLTPADIDTRFYDDRLETIPFDEPTDLVSISVETYTAKRAYQIASEYRKRGVPVLMGGFHATLMPEEVKRFADTIVTGEAESVWETLIDDWRHGTLQREYHGEQTDLRGVRVDRSLFAGKRYLPIGLIETGRGCRFHCEFCAVQAFYQQRYRRRDPDHVLRELAELKGTKNLFFFVDDNFAGSLRESRDVLPELAKAGVRWVTQMSIDAAHDEEFVRALSQAGCRGVLIGFESLNEANLRQMKKGFNTMKGGFSQALANLRRHSIAVYGTFVFGYDSDTPDSFGEAVAYAREQSMYIAAFNHMTPFPGTPLYERLAQEKRLRYEQWWLDDNYRYNELPFYPAQLSPEAVTQGCLSARKAFYSSRSIFQRSWRNRGDFFMFRNYFPINWLHHREISSRNGYPLGDENWQGKLSEVK</sequence>
<dbReference type="InterPro" id="IPR058240">
    <property type="entry name" value="rSAM_sf"/>
</dbReference>
<comment type="cofactor">
    <cofactor evidence="1">
        <name>[4Fe-4S] cluster</name>
        <dbReference type="ChEBI" id="CHEBI:49883"/>
    </cofactor>
</comment>
<dbReference type="GO" id="GO:0005829">
    <property type="term" value="C:cytosol"/>
    <property type="evidence" value="ECO:0007669"/>
    <property type="project" value="TreeGrafter"/>
</dbReference>